<evidence type="ECO:0000313" key="10">
    <source>
        <dbReference type="EMBL" id="UQS82063.1"/>
    </source>
</evidence>
<sequence length="147" mass="15976">MGHLIVQISLSFIGTIAFGLFIQVPKNQLCWTGLAGCLGWTTYWLLIQIHVGSIPANFVGAFVVGIIGLILSRIRKQPSTVFNIPGLVPLVPGASAYQALEKFMSAQRNVALEQCFHVLLITGAIALGYVLAQLLGELWFAQRHSKS</sequence>
<evidence type="ECO:0000259" key="9">
    <source>
        <dbReference type="Pfam" id="PF12821"/>
    </source>
</evidence>
<keyword evidence="11" id="KW-1185">Reference proteome</keyword>
<keyword evidence="6 8" id="KW-0472">Membrane</keyword>
<dbReference type="InterPro" id="IPR050539">
    <property type="entry name" value="ThrE_Dicarb/AminoAcid_Exp"/>
</dbReference>
<evidence type="ECO:0000256" key="6">
    <source>
        <dbReference type="ARBA" id="ARBA00023136"/>
    </source>
</evidence>
<feature type="transmembrane region" description="Helical" evidence="8">
    <location>
        <begin position="120"/>
        <end position="141"/>
    </location>
</feature>
<keyword evidence="4 8" id="KW-0812">Transmembrane</keyword>
<feature type="transmembrane region" description="Helical" evidence="8">
    <location>
        <begin position="6"/>
        <end position="22"/>
    </location>
</feature>
<dbReference type="PANTHER" id="PTHR34390:SF1">
    <property type="entry name" value="SUCCINATE TRANSPORTER SUBUNIT YJJB-RELATED"/>
    <property type="match status" value="1"/>
</dbReference>
<feature type="transmembrane region" description="Helical" evidence="8">
    <location>
        <begin position="29"/>
        <end position="47"/>
    </location>
</feature>
<dbReference type="EMBL" id="CP093366">
    <property type="protein sequence ID" value="UQS82063.1"/>
    <property type="molecule type" value="Genomic_DNA"/>
</dbReference>
<organism evidence="10 11">
    <name type="scientific">Bombilactobacillus folatiphilus</name>
    <dbReference type="NCBI Taxonomy" id="2923362"/>
    <lineage>
        <taxon>Bacteria</taxon>
        <taxon>Bacillati</taxon>
        <taxon>Bacillota</taxon>
        <taxon>Bacilli</taxon>
        <taxon>Lactobacillales</taxon>
        <taxon>Lactobacillaceae</taxon>
        <taxon>Bombilactobacillus</taxon>
    </lineage>
</organism>
<feature type="domain" description="Threonine/Serine exporter ThrE" evidence="9">
    <location>
        <begin position="8"/>
        <end position="134"/>
    </location>
</feature>
<dbReference type="Proteomes" id="UP000831495">
    <property type="component" value="Chromosome"/>
</dbReference>
<evidence type="ECO:0000256" key="2">
    <source>
        <dbReference type="ARBA" id="ARBA00022475"/>
    </source>
</evidence>
<comment type="subcellular location">
    <subcellularLocation>
        <location evidence="1">Cell membrane</location>
        <topology evidence="1">Multi-pass membrane protein</topology>
    </subcellularLocation>
</comment>
<dbReference type="InterPro" id="IPR024528">
    <property type="entry name" value="ThrE_2"/>
</dbReference>
<comment type="similarity">
    <text evidence="7">Belongs to the ThrE exporter (TC 2.A.79) family.</text>
</comment>
<proteinExistence type="inferred from homology"/>
<keyword evidence="2" id="KW-1003">Cell membrane</keyword>
<dbReference type="Pfam" id="PF12821">
    <property type="entry name" value="ThrE_2"/>
    <property type="match status" value="1"/>
</dbReference>
<evidence type="ECO:0000256" key="5">
    <source>
        <dbReference type="ARBA" id="ARBA00022989"/>
    </source>
</evidence>
<dbReference type="RefSeq" id="WP_249514333.1">
    <property type="nucleotide sequence ID" value="NZ_CP093366.1"/>
</dbReference>
<name>A0ABY4P8M6_9LACO</name>
<feature type="transmembrane region" description="Helical" evidence="8">
    <location>
        <begin position="81"/>
        <end position="100"/>
    </location>
</feature>
<evidence type="ECO:0000256" key="7">
    <source>
        <dbReference type="ARBA" id="ARBA00034125"/>
    </source>
</evidence>
<evidence type="ECO:0000256" key="3">
    <source>
        <dbReference type="ARBA" id="ARBA00022519"/>
    </source>
</evidence>
<evidence type="ECO:0000256" key="8">
    <source>
        <dbReference type="SAM" id="Phobius"/>
    </source>
</evidence>
<protein>
    <submittedName>
        <fullName evidence="10">Threonine/serine exporter family protein</fullName>
    </submittedName>
</protein>
<accession>A0ABY4P8M6</accession>
<keyword evidence="5 8" id="KW-1133">Transmembrane helix</keyword>
<gene>
    <name evidence="10" type="ORF">MOO45_07720</name>
</gene>
<feature type="transmembrane region" description="Helical" evidence="8">
    <location>
        <begin position="53"/>
        <end position="74"/>
    </location>
</feature>
<evidence type="ECO:0000256" key="4">
    <source>
        <dbReference type="ARBA" id="ARBA00022692"/>
    </source>
</evidence>
<dbReference type="PANTHER" id="PTHR34390">
    <property type="entry name" value="UPF0442 PROTEIN YJJB-RELATED"/>
    <property type="match status" value="1"/>
</dbReference>
<keyword evidence="3" id="KW-0997">Cell inner membrane</keyword>
<evidence type="ECO:0000256" key="1">
    <source>
        <dbReference type="ARBA" id="ARBA00004651"/>
    </source>
</evidence>
<evidence type="ECO:0000313" key="11">
    <source>
        <dbReference type="Proteomes" id="UP000831495"/>
    </source>
</evidence>
<reference evidence="10" key="1">
    <citation type="journal article" date="2022" name="Int. J. Syst. Evol. Microbiol.">
        <title>Apilactobacillus apisilvae sp. nov., Nicolia spurrieriana gen. nov. sp. nov., Bombilactobacillus folatiphilus sp. nov. and Bombilactobacillus thymidiniphilus sp. nov., four new lactic acid bacterial isolates from stingless bees Tetragonula carbonaria and Austroplebeia australis.</title>
        <authorList>
            <person name="Oliphant S.A."/>
            <person name="Watson-Haigh N.S."/>
            <person name="Sumby K.M."/>
            <person name="Gardner J."/>
            <person name="Groom S."/>
            <person name="Jiranek V."/>
        </authorList>
    </citation>
    <scope>NUCLEOTIDE SEQUENCE</scope>
    <source>
        <strain evidence="10">SG4_D2</strain>
    </source>
</reference>